<dbReference type="Gene3D" id="2.120.10.30">
    <property type="entry name" value="TolB, C-terminal domain"/>
    <property type="match status" value="1"/>
</dbReference>
<dbReference type="SUPFAM" id="SSF63829">
    <property type="entry name" value="Calcium-dependent phosphotriesterase"/>
    <property type="match status" value="1"/>
</dbReference>
<evidence type="ECO:0000256" key="1">
    <source>
        <dbReference type="ARBA" id="ARBA00004116"/>
    </source>
</evidence>
<dbReference type="GeneID" id="109235308"/>
<evidence type="ECO:0000259" key="8">
    <source>
        <dbReference type="Pfam" id="PF03088"/>
    </source>
</evidence>
<evidence type="ECO:0000256" key="3">
    <source>
        <dbReference type="ARBA" id="ARBA00022553"/>
    </source>
</evidence>
<dbReference type="EMBL" id="MJEQ01037194">
    <property type="protein sequence ID" value="OIS95854.1"/>
    <property type="molecule type" value="Genomic_DNA"/>
</dbReference>
<dbReference type="GO" id="GO:0012505">
    <property type="term" value="C:endomembrane system"/>
    <property type="evidence" value="ECO:0007669"/>
    <property type="project" value="TreeGrafter"/>
</dbReference>
<keyword evidence="10" id="KW-1185">Reference proteome</keyword>
<dbReference type="OrthoDB" id="5307922at2759"/>
<dbReference type="PANTHER" id="PTHR10426">
    <property type="entry name" value="STRICTOSIDINE SYNTHASE-RELATED"/>
    <property type="match status" value="1"/>
</dbReference>
<dbReference type="GO" id="GO:0005773">
    <property type="term" value="C:vacuole"/>
    <property type="evidence" value="ECO:0007669"/>
    <property type="project" value="UniProtKB-SubCell"/>
</dbReference>
<comment type="subcellular location">
    <subcellularLocation>
        <location evidence="1">Vacuole</location>
    </subcellularLocation>
</comment>
<dbReference type="InterPro" id="IPR011042">
    <property type="entry name" value="6-blade_b-propeller_TolB-like"/>
</dbReference>
<proteinExistence type="inferred from homology"/>
<accession>A0A1J6IDK4</accession>
<dbReference type="FunFam" id="2.120.10.30:FF:000073">
    <property type="entry name" value="Protein STRICTOSIDINE SYNTHASE-LIKE 6"/>
    <property type="match status" value="1"/>
</dbReference>
<protein>
    <submittedName>
        <fullName evidence="9">Protein strictosidine synthase-like 6</fullName>
    </submittedName>
</protein>
<dbReference type="GO" id="GO:0009753">
    <property type="term" value="P:response to jasmonic acid"/>
    <property type="evidence" value="ECO:0007669"/>
    <property type="project" value="UniProtKB-ARBA"/>
</dbReference>
<evidence type="ECO:0000256" key="6">
    <source>
        <dbReference type="ARBA" id="ARBA00023180"/>
    </source>
</evidence>
<dbReference type="Pfam" id="PF03088">
    <property type="entry name" value="Str_synth"/>
    <property type="match status" value="1"/>
</dbReference>
<dbReference type="InterPro" id="IPR018119">
    <property type="entry name" value="Strictosidine_synth_cons-reg"/>
</dbReference>
<dbReference type="Gramene" id="OIS95854">
    <property type="protein sequence ID" value="OIS95854"/>
    <property type="gene ID" value="A4A49_00123"/>
</dbReference>
<keyword evidence="7" id="KW-0812">Transmembrane</keyword>
<evidence type="ECO:0000313" key="10">
    <source>
        <dbReference type="Proteomes" id="UP000187609"/>
    </source>
</evidence>
<dbReference type="OMA" id="QWDLLMK"/>
<feature type="domain" description="Strictosidine synthase conserved region" evidence="8">
    <location>
        <begin position="174"/>
        <end position="261"/>
    </location>
</feature>
<organism evidence="9 10">
    <name type="scientific">Nicotiana attenuata</name>
    <name type="common">Coyote tobacco</name>
    <dbReference type="NCBI Taxonomy" id="49451"/>
    <lineage>
        <taxon>Eukaryota</taxon>
        <taxon>Viridiplantae</taxon>
        <taxon>Streptophyta</taxon>
        <taxon>Embryophyta</taxon>
        <taxon>Tracheophyta</taxon>
        <taxon>Spermatophyta</taxon>
        <taxon>Magnoliopsida</taxon>
        <taxon>eudicotyledons</taxon>
        <taxon>Gunneridae</taxon>
        <taxon>Pentapetalae</taxon>
        <taxon>asterids</taxon>
        <taxon>lamiids</taxon>
        <taxon>Solanales</taxon>
        <taxon>Solanaceae</taxon>
        <taxon>Nicotianoideae</taxon>
        <taxon>Nicotianeae</taxon>
        <taxon>Nicotiana</taxon>
    </lineage>
</organism>
<keyword evidence="4" id="KW-0926">Vacuole</keyword>
<evidence type="ECO:0000256" key="7">
    <source>
        <dbReference type="SAM" id="Phobius"/>
    </source>
</evidence>
<sequence length="386" mass="42950">MPNSSSTSSSSARTVSSSWPIPLFISVLIPVILGVVVYQLESIEPVSYPTHVLSTDPPMVVSKRNNQMLRGSEKIGVDQLLSPEDVAYDPNSGVIYTGCVDGWVKRVTVNESVGDSRVEDWVFTGGRPLGVALGHYGEVIVADADKGLLLNITSEGEIKVLTEEAEGLKLKLADAVDIAENGMIYFSDASYKYKFKDYIYDFIEGRPNGRLLSYDPLTKQTKTLLRDLYFANGVAVSPDQNFVIFCETPLRRCKKYYIKGERTGSVDVFVENLPGYPDNIRYDGDGHYWIAFATAKTYSWDLAQRYPFIRKIIAIMVKYVGQPHAEKNGGVVSIDLRGNPVEHYFDRDLTTVSSATKIGDYLYCGSVKSPYMLRLNLKQNPAVHTS</sequence>
<evidence type="ECO:0000256" key="2">
    <source>
        <dbReference type="ARBA" id="ARBA00009191"/>
    </source>
</evidence>
<reference evidence="9" key="1">
    <citation type="submission" date="2016-11" db="EMBL/GenBank/DDBJ databases">
        <title>The genome of Nicotiana attenuata.</title>
        <authorList>
            <person name="Xu S."/>
            <person name="Brockmoeller T."/>
            <person name="Gaquerel E."/>
            <person name="Navarro A."/>
            <person name="Kuhl H."/>
            <person name="Gase K."/>
            <person name="Ling Z."/>
            <person name="Zhou W."/>
            <person name="Kreitzer C."/>
            <person name="Stanke M."/>
            <person name="Tang H."/>
            <person name="Lyons E."/>
            <person name="Pandey P."/>
            <person name="Pandey S.P."/>
            <person name="Timmermann B."/>
            <person name="Baldwin I.T."/>
        </authorList>
    </citation>
    <scope>NUCLEOTIDE SEQUENCE [LARGE SCALE GENOMIC DNA]</scope>
    <source>
        <strain evidence="9">UT</strain>
    </source>
</reference>
<evidence type="ECO:0000256" key="4">
    <source>
        <dbReference type="ARBA" id="ARBA00022554"/>
    </source>
</evidence>
<feature type="transmembrane region" description="Helical" evidence="7">
    <location>
        <begin position="21"/>
        <end position="40"/>
    </location>
</feature>
<gene>
    <name evidence="9" type="primary">SSL6</name>
    <name evidence="9" type="ORF">A4A49_00123</name>
</gene>
<keyword evidence="7" id="KW-0472">Membrane</keyword>
<keyword evidence="7" id="KW-1133">Transmembrane helix</keyword>
<keyword evidence="5" id="KW-0732">Signal</keyword>
<evidence type="ECO:0000313" key="9">
    <source>
        <dbReference type="EMBL" id="OIS95854.1"/>
    </source>
</evidence>
<keyword evidence="6" id="KW-0325">Glycoprotein</keyword>
<comment type="similarity">
    <text evidence="2">Belongs to the strictosidine synthase family.</text>
</comment>
<dbReference type="Proteomes" id="UP000187609">
    <property type="component" value="Unassembled WGS sequence"/>
</dbReference>
<dbReference type="KEGG" id="nau:109235308"/>
<dbReference type="PANTHER" id="PTHR10426:SF88">
    <property type="entry name" value="ADIPOCYTE PLASMA MEMBRANE-ASSOCIATED PROTEIN HEMOMUCIN-RELATED"/>
    <property type="match status" value="1"/>
</dbReference>
<evidence type="ECO:0000256" key="5">
    <source>
        <dbReference type="ARBA" id="ARBA00022729"/>
    </source>
</evidence>
<dbReference type="SMR" id="A0A1J6IDK4"/>
<dbReference type="STRING" id="49451.A0A1J6IDK4"/>
<dbReference type="Pfam" id="PF20067">
    <property type="entry name" value="SSL_N"/>
    <property type="match status" value="1"/>
</dbReference>
<dbReference type="AlphaFoldDB" id="A0A1J6IDK4"/>
<dbReference type="GO" id="GO:0016787">
    <property type="term" value="F:hydrolase activity"/>
    <property type="evidence" value="ECO:0007669"/>
    <property type="project" value="TreeGrafter"/>
</dbReference>
<keyword evidence="3" id="KW-0597">Phosphoprotein</keyword>
<comment type="caution">
    <text evidence="9">The sequence shown here is derived from an EMBL/GenBank/DDBJ whole genome shotgun (WGS) entry which is preliminary data.</text>
</comment>
<name>A0A1J6IDK4_NICAT</name>